<accession>A0AAD5X0Q1</accession>
<feature type="non-terminal residue" evidence="2">
    <location>
        <position position="1"/>
    </location>
</feature>
<comment type="caution">
    <text evidence="2">The sequence shown here is derived from an EMBL/GenBank/DDBJ whole genome shotgun (WGS) entry which is preliminary data.</text>
</comment>
<dbReference type="AlphaFoldDB" id="A0AAD5X0Q1"/>
<reference evidence="2" key="1">
    <citation type="submission" date="2020-05" db="EMBL/GenBank/DDBJ databases">
        <title>Phylogenomic resolution of chytrid fungi.</title>
        <authorList>
            <person name="Stajich J.E."/>
            <person name="Amses K."/>
            <person name="Simmons R."/>
            <person name="Seto K."/>
            <person name="Myers J."/>
            <person name="Bonds A."/>
            <person name="Quandt C.A."/>
            <person name="Barry K."/>
            <person name="Liu P."/>
            <person name="Grigoriev I."/>
            <person name="Longcore J.E."/>
            <person name="James T.Y."/>
        </authorList>
    </citation>
    <scope>NUCLEOTIDE SEQUENCE</scope>
    <source>
        <strain evidence="2">JEL0318</strain>
    </source>
</reference>
<proteinExistence type="predicted"/>
<name>A0AAD5X0Q1_9FUNG</name>
<keyword evidence="3" id="KW-1185">Reference proteome</keyword>
<evidence type="ECO:0000256" key="1">
    <source>
        <dbReference type="SAM" id="MobiDB-lite"/>
    </source>
</evidence>
<sequence>EGGEKKKKKRRPQVRGYWLRAPEEFDDTEHPRKPMAWESANTDVALQDDPAVAAYVTRMIEEALTRKKQEEEEEEGKGMVKRSLEGEGEEGEQKKKQKVERQCSKSEEVANALCIHCDAPICVGCLPGHVEKGKCA</sequence>
<gene>
    <name evidence="2" type="ORF">HK097_002373</name>
</gene>
<evidence type="ECO:0000313" key="3">
    <source>
        <dbReference type="Proteomes" id="UP001212841"/>
    </source>
</evidence>
<dbReference type="EMBL" id="JADGJD010001506">
    <property type="protein sequence ID" value="KAJ3041174.1"/>
    <property type="molecule type" value="Genomic_DNA"/>
</dbReference>
<feature type="compositionally biased region" description="Basic residues" evidence="1">
    <location>
        <begin position="1"/>
        <end position="13"/>
    </location>
</feature>
<evidence type="ECO:0000313" key="2">
    <source>
        <dbReference type="EMBL" id="KAJ3041174.1"/>
    </source>
</evidence>
<feature type="region of interest" description="Disordered" evidence="1">
    <location>
        <begin position="65"/>
        <end position="102"/>
    </location>
</feature>
<organism evidence="2 3">
    <name type="scientific">Rhizophlyctis rosea</name>
    <dbReference type="NCBI Taxonomy" id="64517"/>
    <lineage>
        <taxon>Eukaryota</taxon>
        <taxon>Fungi</taxon>
        <taxon>Fungi incertae sedis</taxon>
        <taxon>Chytridiomycota</taxon>
        <taxon>Chytridiomycota incertae sedis</taxon>
        <taxon>Chytridiomycetes</taxon>
        <taxon>Rhizophlyctidales</taxon>
        <taxon>Rhizophlyctidaceae</taxon>
        <taxon>Rhizophlyctis</taxon>
    </lineage>
</organism>
<protein>
    <submittedName>
        <fullName evidence="2">Uncharacterized protein</fullName>
    </submittedName>
</protein>
<feature type="region of interest" description="Disordered" evidence="1">
    <location>
        <begin position="1"/>
        <end position="33"/>
    </location>
</feature>
<dbReference type="Proteomes" id="UP001212841">
    <property type="component" value="Unassembled WGS sequence"/>
</dbReference>